<gene>
    <name evidence="8" type="ORF">HYFRA_00013193</name>
</gene>
<comment type="similarity">
    <text evidence="2">Belongs to the zinc-containing alcohol dehydrogenase family.</text>
</comment>
<dbReference type="SUPFAM" id="SSF50129">
    <property type="entry name" value="GroES-like"/>
    <property type="match status" value="1"/>
</dbReference>
<dbReference type="InterPro" id="IPR011032">
    <property type="entry name" value="GroES-like_sf"/>
</dbReference>
<accession>A0A9N9PY43</accession>
<dbReference type="Gene3D" id="3.40.50.720">
    <property type="entry name" value="NAD(P)-binding Rossmann-like Domain"/>
    <property type="match status" value="1"/>
</dbReference>
<keyword evidence="9" id="KW-1185">Reference proteome</keyword>
<dbReference type="Pfam" id="PF00107">
    <property type="entry name" value="ADH_zinc_N"/>
    <property type="match status" value="1"/>
</dbReference>
<dbReference type="Proteomes" id="UP000696280">
    <property type="component" value="Unassembled WGS sequence"/>
</dbReference>
<evidence type="ECO:0000256" key="3">
    <source>
        <dbReference type="ARBA" id="ARBA00022723"/>
    </source>
</evidence>
<sequence length="314" mass="33152">MVLAGSFPSTPLPLTASHEGSGTIVQLGPSITDFQIGDRILCSLTYHRCGTCVDCQSAEPQYCPSAEYLGVSRDGSFAEYEVVDGREACLLPANLSFRSAAPLACAGLTAWGGLVKADLKPGQSVAMVGAGGGLGHLGVQFAKALGLYVIAIDARSEALQLAQQCGADVVIDARMGKEKVVEEVQNVTGKLGAEATLNFSDHETAAATAAAVTRNHGVMVQIAQPENVSVPFMELVFRDIKIRGSLTGSRLECQRMLETVSKHKIKVQTNAFLGIEEVPKAIELAQSGKMKGKPVILIDLEAIEKEKGSGHEML</sequence>
<keyword evidence="6" id="KW-0520">NAD</keyword>
<feature type="domain" description="Enoyl reductase (ER)" evidence="7">
    <location>
        <begin position="5"/>
        <end position="296"/>
    </location>
</feature>
<protein>
    <recommendedName>
        <fullName evidence="7">Enoyl reductase (ER) domain-containing protein</fullName>
    </recommendedName>
</protein>
<proteinExistence type="inferred from homology"/>
<dbReference type="EMBL" id="CAJVRL010000095">
    <property type="protein sequence ID" value="CAG8960005.1"/>
    <property type="molecule type" value="Genomic_DNA"/>
</dbReference>
<dbReference type="GO" id="GO:0004022">
    <property type="term" value="F:alcohol dehydrogenase (NAD+) activity"/>
    <property type="evidence" value="ECO:0007669"/>
    <property type="project" value="TreeGrafter"/>
</dbReference>
<evidence type="ECO:0000256" key="2">
    <source>
        <dbReference type="ARBA" id="ARBA00008072"/>
    </source>
</evidence>
<evidence type="ECO:0000256" key="5">
    <source>
        <dbReference type="ARBA" id="ARBA00023002"/>
    </source>
</evidence>
<dbReference type="SMART" id="SM00829">
    <property type="entry name" value="PKS_ER"/>
    <property type="match status" value="1"/>
</dbReference>
<comment type="cofactor">
    <cofactor evidence="1">
        <name>Zn(2+)</name>
        <dbReference type="ChEBI" id="CHEBI:29105"/>
    </cofactor>
</comment>
<dbReference type="InterPro" id="IPR036291">
    <property type="entry name" value="NAD(P)-bd_dom_sf"/>
</dbReference>
<evidence type="ECO:0000313" key="9">
    <source>
        <dbReference type="Proteomes" id="UP000696280"/>
    </source>
</evidence>
<dbReference type="PANTHER" id="PTHR42940:SF8">
    <property type="entry name" value="VACUOLAR PROTEIN SORTING-ASSOCIATED PROTEIN 11"/>
    <property type="match status" value="1"/>
</dbReference>
<reference evidence="8" key="1">
    <citation type="submission" date="2021-07" db="EMBL/GenBank/DDBJ databases">
        <authorList>
            <person name="Durling M."/>
        </authorList>
    </citation>
    <scope>NUCLEOTIDE SEQUENCE</scope>
</reference>
<dbReference type="InterPro" id="IPR020843">
    <property type="entry name" value="ER"/>
</dbReference>
<dbReference type="GO" id="GO:0046872">
    <property type="term" value="F:metal ion binding"/>
    <property type="evidence" value="ECO:0007669"/>
    <property type="project" value="UniProtKB-KW"/>
</dbReference>
<dbReference type="Gene3D" id="3.90.180.10">
    <property type="entry name" value="Medium-chain alcohol dehydrogenases, catalytic domain"/>
    <property type="match status" value="1"/>
</dbReference>
<organism evidence="8 9">
    <name type="scientific">Hymenoscyphus fraxineus</name>
    <dbReference type="NCBI Taxonomy" id="746836"/>
    <lineage>
        <taxon>Eukaryota</taxon>
        <taxon>Fungi</taxon>
        <taxon>Dikarya</taxon>
        <taxon>Ascomycota</taxon>
        <taxon>Pezizomycotina</taxon>
        <taxon>Leotiomycetes</taxon>
        <taxon>Helotiales</taxon>
        <taxon>Helotiaceae</taxon>
        <taxon>Hymenoscyphus</taxon>
    </lineage>
</organism>
<dbReference type="Pfam" id="PF08240">
    <property type="entry name" value="ADH_N"/>
    <property type="match status" value="1"/>
</dbReference>
<dbReference type="InterPro" id="IPR013154">
    <property type="entry name" value="ADH-like_N"/>
</dbReference>
<evidence type="ECO:0000259" key="7">
    <source>
        <dbReference type="SMART" id="SM00829"/>
    </source>
</evidence>
<keyword evidence="5" id="KW-0560">Oxidoreductase</keyword>
<evidence type="ECO:0000256" key="4">
    <source>
        <dbReference type="ARBA" id="ARBA00022833"/>
    </source>
</evidence>
<dbReference type="InterPro" id="IPR013149">
    <property type="entry name" value="ADH-like_C"/>
</dbReference>
<name>A0A9N9PY43_9HELO</name>
<evidence type="ECO:0000256" key="6">
    <source>
        <dbReference type="ARBA" id="ARBA00023027"/>
    </source>
</evidence>
<dbReference type="OrthoDB" id="256333at2759"/>
<evidence type="ECO:0000313" key="8">
    <source>
        <dbReference type="EMBL" id="CAG8960005.1"/>
    </source>
</evidence>
<dbReference type="AlphaFoldDB" id="A0A9N9PY43"/>
<dbReference type="PANTHER" id="PTHR42940">
    <property type="entry name" value="ALCOHOL DEHYDROGENASE 1-RELATED"/>
    <property type="match status" value="1"/>
</dbReference>
<dbReference type="SUPFAM" id="SSF51735">
    <property type="entry name" value="NAD(P)-binding Rossmann-fold domains"/>
    <property type="match status" value="1"/>
</dbReference>
<keyword evidence="3" id="KW-0479">Metal-binding</keyword>
<evidence type="ECO:0000256" key="1">
    <source>
        <dbReference type="ARBA" id="ARBA00001947"/>
    </source>
</evidence>
<comment type="caution">
    <text evidence="8">The sequence shown here is derived from an EMBL/GenBank/DDBJ whole genome shotgun (WGS) entry which is preliminary data.</text>
</comment>
<dbReference type="GO" id="GO:0005737">
    <property type="term" value="C:cytoplasm"/>
    <property type="evidence" value="ECO:0007669"/>
    <property type="project" value="TreeGrafter"/>
</dbReference>
<keyword evidence="4" id="KW-0862">Zinc</keyword>
<dbReference type="FunFam" id="3.40.50.720:FF:000039">
    <property type="entry name" value="Alcohol dehydrogenase AdhP"/>
    <property type="match status" value="1"/>
</dbReference>